<name>A0A2A6B8L1_PRIPA</name>
<sequence length="79" mass="8875">MGRESDFLGLKSSGCCSAMTHLLYVLLLHLVQVVRPVLLLRSETSSGVIDLEYHACTTTFIKNHYTMEHTQYNSNEGDV</sequence>
<protein>
    <submittedName>
        <fullName evidence="1">Uncharacterized protein</fullName>
    </submittedName>
</protein>
<dbReference type="EnsemblMetazoa" id="PPA43845.1">
    <property type="protein sequence ID" value="PPA43845.1"/>
    <property type="gene ID" value="WBGene00282214"/>
</dbReference>
<gene>
    <name evidence="1" type="primary">WBGene00282214</name>
</gene>
<reference evidence="2" key="1">
    <citation type="journal article" date="2008" name="Nat. Genet.">
        <title>The Pristionchus pacificus genome provides a unique perspective on nematode lifestyle and parasitism.</title>
        <authorList>
            <person name="Dieterich C."/>
            <person name="Clifton S.W."/>
            <person name="Schuster L.N."/>
            <person name="Chinwalla A."/>
            <person name="Delehaunty K."/>
            <person name="Dinkelacker I."/>
            <person name="Fulton L."/>
            <person name="Fulton R."/>
            <person name="Godfrey J."/>
            <person name="Minx P."/>
            <person name="Mitreva M."/>
            <person name="Roeseler W."/>
            <person name="Tian H."/>
            <person name="Witte H."/>
            <person name="Yang S.P."/>
            <person name="Wilson R.K."/>
            <person name="Sommer R.J."/>
        </authorList>
    </citation>
    <scope>NUCLEOTIDE SEQUENCE [LARGE SCALE GENOMIC DNA]</scope>
    <source>
        <strain evidence="2">PS312</strain>
    </source>
</reference>
<accession>A0A8R1Z8P6</accession>
<proteinExistence type="predicted"/>
<accession>A0A2A6B8L1</accession>
<evidence type="ECO:0000313" key="2">
    <source>
        <dbReference type="Proteomes" id="UP000005239"/>
    </source>
</evidence>
<evidence type="ECO:0000313" key="1">
    <source>
        <dbReference type="EnsemblMetazoa" id="PPA43845.1"/>
    </source>
</evidence>
<dbReference type="AlphaFoldDB" id="A0A2A6B8L1"/>
<keyword evidence="2" id="KW-1185">Reference proteome</keyword>
<reference evidence="1" key="2">
    <citation type="submission" date="2022-06" db="UniProtKB">
        <authorList>
            <consortium name="EnsemblMetazoa"/>
        </authorList>
    </citation>
    <scope>IDENTIFICATION</scope>
    <source>
        <strain evidence="1">PS312</strain>
    </source>
</reference>
<organism evidence="1 2">
    <name type="scientific">Pristionchus pacificus</name>
    <name type="common">Parasitic nematode worm</name>
    <dbReference type="NCBI Taxonomy" id="54126"/>
    <lineage>
        <taxon>Eukaryota</taxon>
        <taxon>Metazoa</taxon>
        <taxon>Ecdysozoa</taxon>
        <taxon>Nematoda</taxon>
        <taxon>Chromadorea</taxon>
        <taxon>Rhabditida</taxon>
        <taxon>Rhabditina</taxon>
        <taxon>Diplogasteromorpha</taxon>
        <taxon>Diplogasteroidea</taxon>
        <taxon>Neodiplogasteridae</taxon>
        <taxon>Pristionchus</taxon>
    </lineage>
</organism>
<dbReference type="Proteomes" id="UP000005239">
    <property type="component" value="Unassembled WGS sequence"/>
</dbReference>